<organism evidence="2 3">
    <name type="scientific">Hyphomicrobium facile</name>
    <dbReference type="NCBI Taxonomy" id="51670"/>
    <lineage>
        <taxon>Bacteria</taxon>
        <taxon>Pseudomonadati</taxon>
        <taxon>Pseudomonadota</taxon>
        <taxon>Alphaproteobacteria</taxon>
        <taxon>Hyphomicrobiales</taxon>
        <taxon>Hyphomicrobiaceae</taxon>
        <taxon>Hyphomicrobium</taxon>
    </lineage>
</organism>
<dbReference type="InterPro" id="IPR015797">
    <property type="entry name" value="NUDIX_hydrolase-like_dom_sf"/>
</dbReference>
<feature type="domain" description="Nudix hydrolase" evidence="1">
    <location>
        <begin position="98"/>
        <end position="253"/>
    </location>
</feature>
<proteinExistence type="predicted"/>
<evidence type="ECO:0000313" key="2">
    <source>
        <dbReference type="EMBL" id="SFV29358.1"/>
    </source>
</evidence>
<dbReference type="AlphaFoldDB" id="A0A1I7N3X1"/>
<name>A0A1I7N3X1_9HYPH</name>
<sequence>MIARAIPNAGFPFANGVKSVADCSLKLSGEAWPFAQEHASAIDAHWQAATNENPAYFNGIVHLIDSVRFVDGVLHATLTRTEFKSYLYWRMHGFPEAGVLDGFGSALIRTSDGEYLLGEQMPGNVNYGFACLPSGFIDERDVLPDGTIDITRSIEREIAEELGDVAKLVQKEKGFIVTRSDTQMSFAVPFYAPVPTAEIVRLLEAHNATCDDPEIQTIIPVANRDDIERLNMLPSTRATMEALFAARRGPSAD</sequence>
<evidence type="ECO:0000259" key="1">
    <source>
        <dbReference type="PROSITE" id="PS51462"/>
    </source>
</evidence>
<dbReference type="SUPFAM" id="SSF55811">
    <property type="entry name" value="Nudix"/>
    <property type="match status" value="1"/>
</dbReference>
<accession>A0A1I7N3X1</accession>
<dbReference type="Gene3D" id="3.90.79.10">
    <property type="entry name" value="Nucleoside Triphosphate Pyrophosphohydrolase"/>
    <property type="match status" value="1"/>
</dbReference>
<gene>
    <name evidence="2" type="ORF">SAMN04488557_1232</name>
</gene>
<evidence type="ECO:0000313" key="3">
    <source>
        <dbReference type="Proteomes" id="UP000199423"/>
    </source>
</evidence>
<protein>
    <recommendedName>
        <fullName evidence="1">Nudix hydrolase domain-containing protein</fullName>
    </recommendedName>
</protein>
<dbReference type="Proteomes" id="UP000199423">
    <property type="component" value="Unassembled WGS sequence"/>
</dbReference>
<dbReference type="STRING" id="51670.SAMN04488557_1232"/>
<dbReference type="PROSITE" id="PS51462">
    <property type="entry name" value="NUDIX"/>
    <property type="match status" value="1"/>
</dbReference>
<keyword evidence="3" id="KW-1185">Reference proteome</keyword>
<dbReference type="RefSeq" id="WP_177228050.1">
    <property type="nucleotide sequence ID" value="NZ_FPCH01000001.1"/>
</dbReference>
<reference evidence="3" key="1">
    <citation type="submission" date="2016-10" db="EMBL/GenBank/DDBJ databases">
        <authorList>
            <person name="Varghese N."/>
            <person name="Submissions S."/>
        </authorList>
    </citation>
    <scope>NUCLEOTIDE SEQUENCE [LARGE SCALE GENOMIC DNA]</scope>
    <source>
        <strain evidence="3">DSM 1565</strain>
    </source>
</reference>
<dbReference type="EMBL" id="FPCH01000001">
    <property type="protein sequence ID" value="SFV29358.1"/>
    <property type="molecule type" value="Genomic_DNA"/>
</dbReference>
<dbReference type="InterPro" id="IPR000086">
    <property type="entry name" value="NUDIX_hydrolase_dom"/>
</dbReference>
<dbReference type="GO" id="GO:0003824">
    <property type="term" value="F:catalytic activity"/>
    <property type="evidence" value="ECO:0007669"/>
    <property type="project" value="UniProtKB-ARBA"/>
</dbReference>